<dbReference type="InterPro" id="IPR057666">
    <property type="entry name" value="DrpA_SLOG"/>
</dbReference>
<evidence type="ECO:0000256" key="1">
    <source>
        <dbReference type="ARBA" id="ARBA00006525"/>
    </source>
</evidence>
<protein>
    <submittedName>
        <fullName evidence="3">DNA-protecting protein DprA</fullName>
    </submittedName>
</protein>
<dbReference type="InterPro" id="IPR003488">
    <property type="entry name" value="DprA"/>
</dbReference>
<dbReference type="EMBL" id="PQVF01000008">
    <property type="protein sequence ID" value="POY36047.1"/>
    <property type="molecule type" value="Genomic_DNA"/>
</dbReference>
<dbReference type="OrthoDB" id="9785707at2"/>
<dbReference type="InterPro" id="IPR010994">
    <property type="entry name" value="RuvA_2-like"/>
</dbReference>
<accession>A0A2S5A198</accession>
<evidence type="ECO:0000313" key="3">
    <source>
        <dbReference type="EMBL" id="POY36047.1"/>
    </source>
</evidence>
<dbReference type="Proteomes" id="UP000236893">
    <property type="component" value="Unassembled WGS sequence"/>
</dbReference>
<dbReference type="NCBIfam" id="TIGR00732">
    <property type="entry name" value="dprA"/>
    <property type="match status" value="1"/>
</dbReference>
<evidence type="ECO:0000259" key="2">
    <source>
        <dbReference type="Pfam" id="PF02481"/>
    </source>
</evidence>
<organism evidence="3 4">
    <name type="scientific">Solitalea longa</name>
    <dbReference type="NCBI Taxonomy" id="2079460"/>
    <lineage>
        <taxon>Bacteria</taxon>
        <taxon>Pseudomonadati</taxon>
        <taxon>Bacteroidota</taxon>
        <taxon>Sphingobacteriia</taxon>
        <taxon>Sphingobacteriales</taxon>
        <taxon>Sphingobacteriaceae</taxon>
        <taxon>Solitalea</taxon>
    </lineage>
</organism>
<sequence>MSLLHQIALTLIPGVGSVNGRTLLSYCGSEEEVFKTKNTALVKIPGIGLKVASAIHDPSFFKRAEEELEFINKFKIDSLFFTSPNYPKRLKNCSDAPLLLYSKGNCDFNRQKVINIVGTRKATEYGKEITRQFIEGIQHHQPIIVSGLAYGIDIIAHKEALKQNLSTVGVLAHGLDKIYPAIHRPIAQKMLEQGALITEFVSRSKPDRENFPKRNRIVAGMCDATIVIEAGESGGALITADIANSYNRDVFAFPGRVFDEFSVGCNQLIKSSGAQLITGAKDFEFFMGWAQNKIKKISQKELFYELNTDEKVIFDIIKSENLISIDDLLLKSQYSSGNISKILLNLEVNAIIKQYPGKIYSIFDC</sequence>
<feature type="domain" description="Smf/DprA SLOG" evidence="2">
    <location>
        <begin position="79"/>
        <end position="283"/>
    </location>
</feature>
<dbReference type="RefSeq" id="WP_103789510.1">
    <property type="nucleotide sequence ID" value="NZ_PQVF01000008.1"/>
</dbReference>
<evidence type="ECO:0000313" key="4">
    <source>
        <dbReference type="Proteomes" id="UP000236893"/>
    </source>
</evidence>
<proteinExistence type="inferred from homology"/>
<comment type="caution">
    <text evidence="3">The sequence shown here is derived from an EMBL/GenBank/DDBJ whole genome shotgun (WGS) entry which is preliminary data.</text>
</comment>
<gene>
    <name evidence="3" type="primary">dprA</name>
    <name evidence="3" type="ORF">C3K47_12675</name>
</gene>
<dbReference type="SUPFAM" id="SSF47781">
    <property type="entry name" value="RuvA domain 2-like"/>
    <property type="match status" value="1"/>
</dbReference>
<dbReference type="PANTHER" id="PTHR43022">
    <property type="entry name" value="PROTEIN SMF"/>
    <property type="match status" value="1"/>
</dbReference>
<comment type="similarity">
    <text evidence="1">Belongs to the DprA/Smf family.</text>
</comment>
<dbReference type="AlphaFoldDB" id="A0A2S5A198"/>
<dbReference type="PANTHER" id="PTHR43022:SF1">
    <property type="entry name" value="PROTEIN SMF"/>
    <property type="match status" value="1"/>
</dbReference>
<dbReference type="Pfam" id="PF02481">
    <property type="entry name" value="DNA_processg_A"/>
    <property type="match status" value="1"/>
</dbReference>
<dbReference type="Gene3D" id="3.40.50.450">
    <property type="match status" value="1"/>
</dbReference>
<keyword evidence="4" id="KW-1185">Reference proteome</keyword>
<name>A0A2S5A198_9SPHI</name>
<dbReference type="GO" id="GO:0009294">
    <property type="term" value="P:DNA-mediated transformation"/>
    <property type="evidence" value="ECO:0007669"/>
    <property type="project" value="InterPro"/>
</dbReference>
<reference evidence="3 4" key="1">
    <citation type="submission" date="2018-01" db="EMBL/GenBank/DDBJ databases">
        <authorList>
            <person name="Gaut B.S."/>
            <person name="Morton B.R."/>
            <person name="Clegg M.T."/>
            <person name="Duvall M.R."/>
        </authorList>
    </citation>
    <scope>NUCLEOTIDE SEQUENCE [LARGE SCALE GENOMIC DNA]</scope>
    <source>
        <strain evidence="3 4">HR-AV</strain>
    </source>
</reference>
<dbReference type="SUPFAM" id="SSF102405">
    <property type="entry name" value="MCP/YpsA-like"/>
    <property type="match status" value="1"/>
</dbReference>